<feature type="compositionally biased region" description="Polar residues" evidence="1">
    <location>
        <begin position="820"/>
        <end position="831"/>
    </location>
</feature>
<evidence type="ECO:0000313" key="4">
    <source>
        <dbReference type="Proteomes" id="UP001147746"/>
    </source>
</evidence>
<feature type="compositionally biased region" description="Polar residues" evidence="1">
    <location>
        <begin position="386"/>
        <end position="411"/>
    </location>
</feature>
<organism evidence="3 4">
    <name type="scientific">Penicillium atrosanguineum</name>
    <dbReference type="NCBI Taxonomy" id="1132637"/>
    <lineage>
        <taxon>Eukaryota</taxon>
        <taxon>Fungi</taxon>
        <taxon>Dikarya</taxon>
        <taxon>Ascomycota</taxon>
        <taxon>Pezizomycotina</taxon>
        <taxon>Eurotiomycetes</taxon>
        <taxon>Eurotiomycetidae</taxon>
        <taxon>Eurotiales</taxon>
        <taxon>Aspergillaceae</taxon>
        <taxon>Penicillium</taxon>
    </lineage>
</organism>
<evidence type="ECO:0000259" key="2">
    <source>
        <dbReference type="Pfam" id="PF10056"/>
    </source>
</evidence>
<feature type="compositionally biased region" description="Basic and acidic residues" evidence="1">
    <location>
        <begin position="841"/>
        <end position="851"/>
    </location>
</feature>
<accession>A0A9W9U1I4</accession>
<feature type="region of interest" description="Disordered" evidence="1">
    <location>
        <begin position="329"/>
        <end position="415"/>
    </location>
</feature>
<evidence type="ECO:0000313" key="3">
    <source>
        <dbReference type="EMBL" id="KAJ5307204.1"/>
    </source>
</evidence>
<dbReference type="Proteomes" id="UP001147746">
    <property type="component" value="Unassembled WGS sequence"/>
</dbReference>
<dbReference type="AlphaFoldDB" id="A0A9W9U1I4"/>
<dbReference type="Pfam" id="PF10056">
    <property type="entry name" value="DUF2293"/>
    <property type="match status" value="1"/>
</dbReference>
<reference evidence="3" key="1">
    <citation type="submission" date="2022-12" db="EMBL/GenBank/DDBJ databases">
        <authorList>
            <person name="Petersen C."/>
        </authorList>
    </citation>
    <scope>NUCLEOTIDE SEQUENCE</scope>
    <source>
        <strain evidence="3">IBT 21472</strain>
    </source>
</reference>
<gene>
    <name evidence="3" type="ORF">N7476_007860</name>
</gene>
<keyword evidence="4" id="KW-1185">Reference proteome</keyword>
<feature type="region of interest" description="Disordered" evidence="1">
    <location>
        <begin position="235"/>
        <end position="255"/>
    </location>
</feature>
<feature type="domain" description="DUF2293" evidence="2">
    <location>
        <begin position="128"/>
        <end position="211"/>
    </location>
</feature>
<name>A0A9W9U1I4_9EURO</name>
<protein>
    <recommendedName>
        <fullName evidence="2">DUF2293 domain-containing protein</fullName>
    </recommendedName>
</protein>
<proteinExistence type="predicted"/>
<feature type="region of interest" description="Disordered" evidence="1">
    <location>
        <begin position="685"/>
        <end position="706"/>
    </location>
</feature>
<dbReference type="InterPro" id="IPR018744">
    <property type="entry name" value="DUF2293"/>
</dbReference>
<evidence type="ECO:0000256" key="1">
    <source>
        <dbReference type="SAM" id="MobiDB-lite"/>
    </source>
</evidence>
<dbReference type="EMBL" id="JAPZBO010000008">
    <property type="protein sequence ID" value="KAJ5307204.1"/>
    <property type="molecule type" value="Genomic_DNA"/>
</dbReference>
<feature type="region of interest" description="Disordered" evidence="1">
    <location>
        <begin position="559"/>
        <end position="616"/>
    </location>
</feature>
<feature type="region of interest" description="Disordered" evidence="1">
    <location>
        <begin position="820"/>
        <end position="891"/>
    </location>
</feature>
<comment type="caution">
    <text evidence="3">The sequence shown here is derived from an EMBL/GenBank/DDBJ whole genome shotgun (WGS) entry which is preliminary data.</text>
</comment>
<dbReference type="PANTHER" id="PTHR38113">
    <property type="match status" value="1"/>
</dbReference>
<reference evidence="3" key="2">
    <citation type="journal article" date="2023" name="IMA Fungus">
        <title>Comparative genomic study of the Penicillium genus elucidates a diverse pangenome and 15 lateral gene transfer events.</title>
        <authorList>
            <person name="Petersen C."/>
            <person name="Sorensen T."/>
            <person name="Nielsen M.R."/>
            <person name="Sondergaard T.E."/>
            <person name="Sorensen J.L."/>
            <person name="Fitzpatrick D.A."/>
            <person name="Frisvad J.C."/>
            <person name="Nielsen K.L."/>
        </authorList>
    </citation>
    <scope>NUCLEOTIDE SEQUENCE</scope>
    <source>
        <strain evidence="3">IBT 21472</strain>
    </source>
</reference>
<feature type="compositionally biased region" description="Basic residues" evidence="1">
    <location>
        <begin position="857"/>
        <end position="867"/>
    </location>
</feature>
<dbReference type="PANTHER" id="PTHR38113:SF1">
    <property type="entry name" value="DUF2293 DOMAIN-CONTAINING PROTEIN"/>
    <property type="match status" value="1"/>
</dbReference>
<sequence>MESVTQEKKKLRTVISFEARAPSGYTFIPAGNPLLTTTCKERCRKEGLQIHAVSTTPHANTHNLSQHVHRIGFHFPSTVVATACSELGLYLTSAGKAVPFHNLGNLDHPPQADSEVSQLTINTEARDAIKDLFPNVPQSDLFQIIKTAFQKGQQKVGTAPGLPLARRAQLAVVAHIRHVYTDYDRLLKQKSFHEARAAVEQTTLIKVIQWRGDDENGQTVLEDVFREVIVISDDEDSETEEEMTSATNTRDPSVEYLSNNDRFQDVQTQPVNIGIPSNEDLAKELSEEAPPGFRFVARVPAKKTIDRRGFSRYQAWNRALHRFRAEAQGTEQAHLGEAPPEQQSPRNAKRCADAQELSDPVMRRDIAPKSVGFVSRADPGPIQANRPAQQMSGVPSADNPSGKNHVGTQERQLPLESQRAFSQYGSGGRPLSLTAQEPFDIRPMERNPRPSGNVIYPQNNSHAEAGSNLRTERFHIPSKVRANAPVFVSGPKELQPISETQVGSRPELPLSYLSSSGPIPQDHALPSIETPWPLEKRLVEGRLEQMTKRMSLRSVTPVHHLQGDSSHHGNAGPPDSPDDPNVKRRRIAHYARRPDSRPDTWNTRPNGVPVSQGLSPRGQYRREEIVPEYCSQDPPYFRRYYFPPAEQPLVAGYPPERIPVALAAAQVSQDGRPPMERMRIIDPHQQASTHRPPPAFSGPNGSYAGGDRTTRVAQEISRPETRPAYYSDRSPRMDRARPSTLEEPYAPIWKPYTDRDHLFHEVPPGGKQYADGFVRHVDIREARPVEYLIQRPRPQPTHPGENLTQPAKMRMPDHYDTMRLSQARASSEQYQPPSPRVVAQKSHDQLYRRPEVVPGSHKPHGSPRQRRPGSGLSTTRRVHAPRSVQMAEQNRPIYVQRVESQPPQQTVPDGRHVVIVD</sequence>